<dbReference type="RefSeq" id="WP_102075750.1">
    <property type="nucleotide sequence ID" value="NZ_PDNW01000029.1"/>
</dbReference>
<dbReference type="AlphaFoldDB" id="A0A2N4TZ49"/>
<proteinExistence type="predicted"/>
<evidence type="ECO:0000313" key="1">
    <source>
        <dbReference type="EMBL" id="PLC48048.1"/>
    </source>
</evidence>
<dbReference type="EMBL" id="PDNW01000029">
    <property type="protein sequence ID" value="PLC48048.1"/>
    <property type="molecule type" value="Genomic_DNA"/>
</dbReference>
<dbReference type="Proteomes" id="UP000234190">
    <property type="component" value="Unassembled WGS sequence"/>
</dbReference>
<comment type="caution">
    <text evidence="1">The sequence shown here is derived from an EMBL/GenBank/DDBJ whole genome shotgun (WGS) entry which is preliminary data.</text>
</comment>
<name>A0A2N4TZ49_9BURK</name>
<reference evidence="1 2" key="1">
    <citation type="submission" date="2017-10" db="EMBL/GenBank/DDBJ databases">
        <title>Two draft genome sequences of Pusillimonas sp. strains isolated from a nitrate- and radionuclide-contaminated groundwater in Russia.</title>
        <authorList>
            <person name="Grouzdev D.S."/>
            <person name="Tourova T.P."/>
            <person name="Goeva M.A."/>
            <person name="Babich T.L."/>
            <person name="Sokolova D.S."/>
            <person name="Abdullin R."/>
            <person name="Poltaraus A.B."/>
            <person name="Toshchakov S.V."/>
            <person name="Nazina T.N."/>
        </authorList>
    </citation>
    <scope>NUCLEOTIDE SEQUENCE [LARGE SCALE GENOMIC DNA]</scope>
    <source>
        <strain evidence="1 2">JR1/69-3-13</strain>
    </source>
</reference>
<accession>A0A2N4TZ49</accession>
<dbReference type="OrthoDB" id="9115520at2"/>
<dbReference type="NCBIfam" id="NF041519">
    <property type="entry name" value="bluetail"/>
    <property type="match status" value="1"/>
</dbReference>
<gene>
    <name evidence="1" type="ORF">CR159_20190</name>
</gene>
<dbReference type="InterPro" id="IPR048165">
    <property type="entry name" value="Bluetail_dom"/>
</dbReference>
<sequence length="618" mass="63397">MANPTWFNRDEYLSSKLMQLRASGDTSYNNITALALAIEEAGMTPYSHFEAFGAIERTSPNQYFNANEYLAAKAEQMNALPGNTQAWTADTVAQAIADANLSIWSHFQIFGGQEGVNPSNAFDVGQYFDAKLVQLQAAEPDQGWTLQQVKDAFSAGGIDPITHFTAFGASEELVVTPVPEAEKVPTDERAIITLTTATGEIIDGTVLNDTFNAVLGTNSTLNESDKIDGLAGEDTLNIVADGAVAVPLSATITNVEKINFANTGSVSGTILAGQFVGATQITQSGNAVAISGVAAETTVGFSNLAINEVAVGFTGTQGSITLDDVRFTGSIVINGADLETLNISGNVTDSLPDIPTDRDVLDLDGTAAASVTTINLNVTSGTTLSMSTGTFAGLTTLDASASTGGIGGYITAPGLEAILTGSGNDSIGLSGGKTDLTINLGAGDDRLTASAANSGNTMTLGEGNDVIIFNSAAGVDGYLRNVLETDPTALEATFASQIVSVTDFNGTADVLSFVGTAAGQSTLNGAGYELTTEQVTSVAAAENLFDALGLAATATGINNWTSFQYDGNTYILQNDGTEGFNGGPGGAIATRGDGVIELTGFIGELTETNLVRGVTDVG</sequence>
<protein>
    <submittedName>
        <fullName evidence="1">Uncharacterized protein</fullName>
    </submittedName>
</protein>
<evidence type="ECO:0000313" key="2">
    <source>
        <dbReference type="Proteomes" id="UP000234190"/>
    </source>
</evidence>
<organism evidence="1 2">
    <name type="scientific">Pollutimonas subterranea</name>
    <dbReference type="NCBI Taxonomy" id="2045210"/>
    <lineage>
        <taxon>Bacteria</taxon>
        <taxon>Pseudomonadati</taxon>
        <taxon>Pseudomonadota</taxon>
        <taxon>Betaproteobacteria</taxon>
        <taxon>Burkholderiales</taxon>
        <taxon>Alcaligenaceae</taxon>
        <taxon>Pollutimonas</taxon>
    </lineage>
</organism>
<keyword evidence="2" id="KW-1185">Reference proteome</keyword>